<reference evidence="3 4" key="1">
    <citation type="submission" date="2024-10" db="EMBL/GenBank/DDBJ databases">
        <title>Updated reference genomes for cyclostephanoid diatoms.</title>
        <authorList>
            <person name="Roberts W.R."/>
            <person name="Alverson A.J."/>
        </authorList>
    </citation>
    <scope>NUCLEOTIDE SEQUENCE [LARGE SCALE GENOMIC DNA]</scope>
    <source>
        <strain evidence="3 4">AJA228-03</strain>
    </source>
</reference>
<gene>
    <name evidence="3" type="ORF">ACHAXA_007157</name>
</gene>
<dbReference type="PANTHER" id="PTHR45994">
    <property type="entry name" value="FI21225P1"/>
    <property type="match status" value="1"/>
</dbReference>
<dbReference type="GO" id="GO:0005737">
    <property type="term" value="C:cytoplasm"/>
    <property type="evidence" value="ECO:0007669"/>
    <property type="project" value="UniProtKB-SubCell"/>
</dbReference>
<feature type="non-terminal residue" evidence="3">
    <location>
        <position position="1275"/>
    </location>
</feature>
<evidence type="ECO:0000256" key="2">
    <source>
        <dbReference type="ARBA" id="ARBA00022490"/>
    </source>
</evidence>
<dbReference type="InterPro" id="IPR016024">
    <property type="entry name" value="ARM-type_fold"/>
</dbReference>
<dbReference type="Gene3D" id="1.25.10.10">
    <property type="entry name" value="Leucine-rich Repeat Variant"/>
    <property type="match status" value="1"/>
</dbReference>
<keyword evidence="2" id="KW-0963">Cytoplasm</keyword>
<dbReference type="SUPFAM" id="SSF48371">
    <property type="entry name" value="ARM repeat"/>
    <property type="match status" value="1"/>
</dbReference>
<dbReference type="InterPro" id="IPR011989">
    <property type="entry name" value="ARM-like"/>
</dbReference>
<dbReference type="EMBL" id="JALLPB020000269">
    <property type="protein sequence ID" value="KAL3811295.1"/>
    <property type="molecule type" value="Genomic_DNA"/>
</dbReference>
<evidence type="ECO:0008006" key="5">
    <source>
        <dbReference type="Google" id="ProtNLM"/>
    </source>
</evidence>
<evidence type="ECO:0000256" key="1">
    <source>
        <dbReference type="ARBA" id="ARBA00004496"/>
    </source>
</evidence>
<sequence length="1275" mass="138064">MTTPSSSSSSLVPHHVEELKSQGNGAFRKGNISLAIQCYTSALECINDGIDSRGDCNILLLASTLLSNRAMCELKLAEVERTTSSIRLDGTDDSRPSGVKQGRRSPLRRCIDDCTAALARLDDIAHASGRGACNIAGGTDCQSTRGKILYRRSRALVGMASGTIDDHDEEAGGKYLNDAARDLLQLLSFDPNNREATSLLRTVRYEHERLGGGMGRSRISRSLDRLRSFVVNAVNRGDALEAPSGAASGNLVVDGGRGGGMDALSCLRVLQASLADEVSSSAEEIGRRGGVSLLLQIVKLGMISSSEAVDSRKENHHRNNVCQCRVASLHVLSACCTHEPFVIKYGNRDSLPPELLAQITEEEAALSAIDDEAGVNGSVDVAVAVMALLVRLIVHWELQESGRFFAPKILEDGSVDEGNAIDAIVSLSEVEASSICRVLRAAFLWGQPSSACPRSSDSRPPRAAIDILSSWTASDLDALDAAYDACYAPSSYESSDANSTSSMNKNAKKASRHRITPDEIRKLKPRQVATHRKREAEYHRIAKQRAIRHVSTFCSTKTGGLDAMLSCAAQTNDHRLRRELGLQIGRLMSVYCENDNDEVKKLVYIALGCTNWKVGNEDGDGKRALSSLSIEELNDDEENEVAEYNAESASEMFSIKKRAQLTASLLLGKPEVGIWALKHGWSDSNGVKELKLLISSNDSRAMSIASEIVSAASSVESARPFLATLVKEGTLEDLLIHPHADVRSGAASCMAKIGLASKSLSTDEGEVVELLDVAIELLFEEEEGDFKDETRRLAKQVSSSKVALGSTSMERGVEVLAYLVSKTFVKEKIASGYVPDVSPTTPKSALQRLVEIACCLSNSDSHMAYGLAGIFNLIAVSIETLRKEAFIGKEITQEQYDQLQALGKTEEEKKAAAKNDRNEGDNSASVRERIQKLANANVPFALVKLLEGSSSDATQTKVLEGMGRMASEPVASEPAVRGIMIQQGCLTTCLRLDKGDKPNDAEKKILRQARCCIAKLLVTTNPGILTVSQRSGSVGPLLKLVKDSDALDLQHFEALMSLTNLAGFDDETKNRVVSQDGLPILSYAMFSDHEMVRQAATEALCNMIPNPEFMKYLAKEENIRLWIAFSMDYEENFGCARAAVGGLAMAVPDPEVAHALVRSQSFCKMLRLLLECGQLQLMHRTLALIVGLIEHGGNCRDAIVGTGVGPFCEAYLATYFDEQKTMDDFKFSPEDRGSLTATLSLAKEVAKQKNLNLKSDLLDTSNPPQAVSCVSSYET</sequence>
<proteinExistence type="predicted"/>
<protein>
    <recommendedName>
        <fullName evidence="5">Protein unc-45 homolog B</fullName>
    </recommendedName>
</protein>
<dbReference type="AlphaFoldDB" id="A0ABD3RE48"/>
<dbReference type="SUPFAM" id="SSF48452">
    <property type="entry name" value="TPR-like"/>
    <property type="match status" value="1"/>
</dbReference>
<comment type="caution">
    <text evidence="3">The sequence shown here is derived from an EMBL/GenBank/DDBJ whole genome shotgun (WGS) entry which is preliminary data.</text>
</comment>
<evidence type="ECO:0000313" key="4">
    <source>
        <dbReference type="Proteomes" id="UP001530377"/>
    </source>
</evidence>
<dbReference type="Gene3D" id="1.25.40.10">
    <property type="entry name" value="Tetratricopeptide repeat domain"/>
    <property type="match status" value="1"/>
</dbReference>
<dbReference type="Proteomes" id="UP001530377">
    <property type="component" value="Unassembled WGS sequence"/>
</dbReference>
<keyword evidence="4" id="KW-1185">Reference proteome</keyword>
<name>A0ABD3RE48_9STRA</name>
<dbReference type="InterPro" id="IPR011990">
    <property type="entry name" value="TPR-like_helical_dom_sf"/>
</dbReference>
<accession>A0ABD3RE48</accession>
<organism evidence="3 4">
    <name type="scientific">Cyclostephanos tholiformis</name>
    <dbReference type="NCBI Taxonomy" id="382380"/>
    <lineage>
        <taxon>Eukaryota</taxon>
        <taxon>Sar</taxon>
        <taxon>Stramenopiles</taxon>
        <taxon>Ochrophyta</taxon>
        <taxon>Bacillariophyta</taxon>
        <taxon>Coscinodiscophyceae</taxon>
        <taxon>Thalassiosirophycidae</taxon>
        <taxon>Stephanodiscales</taxon>
        <taxon>Stephanodiscaceae</taxon>
        <taxon>Cyclostephanos</taxon>
    </lineage>
</organism>
<dbReference type="PANTHER" id="PTHR45994:SF1">
    <property type="entry name" value="FI21225P1"/>
    <property type="match status" value="1"/>
</dbReference>
<comment type="subcellular location">
    <subcellularLocation>
        <location evidence="1">Cytoplasm</location>
    </subcellularLocation>
</comment>
<evidence type="ECO:0000313" key="3">
    <source>
        <dbReference type="EMBL" id="KAL3811295.1"/>
    </source>
</evidence>